<proteinExistence type="predicted"/>
<evidence type="ECO:0000313" key="1">
    <source>
        <dbReference type="EMBL" id="GFT07292.1"/>
    </source>
</evidence>
<keyword evidence="2" id="KW-1185">Reference proteome</keyword>
<dbReference type="Proteomes" id="UP000887013">
    <property type="component" value="Unassembled WGS sequence"/>
</dbReference>
<comment type="caution">
    <text evidence="1">The sequence shown here is derived from an EMBL/GenBank/DDBJ whole genome shotgun (WGS) entry which is preliminary data.</text>
</comment>
<name>A0A8X6TGX5_NEPPI</name>
<protein>
    <submittedName>
        <fullName evidence="1">Uncharacterized protein</fullName>
    </submittedName>
</protein>
<organism evidence="1 2">
    <name type="scientific">Nephila pilipes</name>
    <name type="common">Giant wood spider</name>
    <name type="synonym">Nephila maculata</name>
    <dbReference type="NCBI Taxonomy" id="299642"/>
    <lineage>
        <taxon>Eukaryota</taxon>
        <taxon>Metazoa</taxon>
        <taxon>Ecdysozoa</taxon>
        <taxon>Arthropoda</taxon>
        <taxon>Chelicerata</taxon>
        <taxon>Arachnida</taxon>
        <taxon>Araneae</taxon>
        <taxon>Araneomorphae</taxon>
        <taxon>Entelegynae</taxon>
        <taxon>Araneoidea</taxon>
        <taxon>Nephilidae</taxon>
        <taxon>Nephila</taxon>
    </lineage>
</organism>
<sequence length="18" mass="2053">MMQFLPVVDGHVEMYDAA</sequence>
<evidence type="ECO:0000313" key="2">
    <source>
        <dbReference type="Proteomes" id="UP000887013"/>
    </source>
</evidence>
<dbReference type="AlphaFoldDB" id="A0A8X6TGX5"/>
<accession>A0A8X6TGX5</accession>
<dbReference type="EMBL" id="BMAW01103084">
    <property type="protein sequence ID" value="GFT07292.1"/>
    <property type="molecule type" value="Genomic_DNA"/>
</dbReference>
<feature type="non-terminal residue" evidence="1">
    <location>
        <position position="18"/>
    </location>
</feature>
<gene>
    <name evidence="1" type="ORF">NPIL_641351</name>
</gene>
<reference evidence="1" key="1">
    <citation type="submission" date="2020-08" db="EMBL/GenBank/DDBJ databases">
        <title>Multicomponent nature underlies the extraordinary mechanical properties of spider dragline silk.</title>
        <authorList>
            <person name="Kono N."/>
            <person name="Nakamura H."/>
            <person name="Mori M."/>
            <person name="Yoshida Y."/>
            <person name="Ohtoshi R."/>
            <person name="Malay A.D."/>
            <person name="Moran D.A.P."/>
            <person name="Tomita M."/>
            <person name="Numata K."/>
            <person name="Arakawa K."/>
        </authorList>
    </citation>
    <scope>NUCLEOTIDE SEQUENCE</scope>
</reference>